<dbReference type="RefSeq" id="WP_156328424.1">
    <property type="nucleotide sequence ID" value="NZ_CACRSW010000001.1"/>
</dbReference>
<keyword evidence="9" id="KW-0486">Methionine biosynthesis</keyword>
<reference evidence="13" key="1">
    <citation type="submission" date="2019-11" db="EMBL/GenBank/DDBJ databases">
        <authorList>
            <person name="Feng L."/>
        </authorList>
    </citation>
    <scope>NUCLEOTIDE SEQUENCE</scope>
    <source>
        <strain evidence="13">AvaginalisLFYP127</strain>
    </source>
</reference>
<evidence type="ECO:0000256" key="10">
    <source>
        <dbReference type="ARBA" id="ARBA00023268"/>
    </source>
</evidence>
<dbReference type="AlphaFoldDB" id="A0A6N2R3M2"/>
<keyword evidence="6" id="KW-0521">NADP</keyword>
<accession>A0A6N2R3M2</accession>
<dbReference type="PANTHER" id="PTHR48099:SF5">
    <property type="entry name" value="C-1-TETRAHYDROFOLATE SYNTHASE, CYTOPLASMIC"/>
    <property type="match status" value="1"/>
</dbReference>
<dbReference type="InterPro" id="IPR000672">
    <property type="entry name" value="THF_DH/CycHdrlase"/>
</dbReference>
<dbReference type="InterPro" id="IPR020631">
    <property type="entry name" value="THF_DH/CycHdrlase_NAD-bd_dom"/>
</dbReference>
<protein>
    <submittedName>
        <fullName evidence="13">Bifunctional protein FolD protein</fullName>
    </submittedName>
</protein>
<keyword evidence="5" id="KW-0378">Hydrolase</keyword>
<keyword evidence="7" id="KW-0560">Oxidoreductase</keyword>
<sequence length="263" mass="30231">MKIIKSNEIKNDILKNIEYCNKKKNLLIISQNSNLAVNQYKNAIIRRCNEFNIDYIDKEFSKEDNHLDIINYCNNLNNIDGFIVLQPLLESTDLDYLRENIPFNDLDGFKYDSLGKIMNKKFENLPQTVKSIIKFINYMNLDLDGKDIIIANSTNVIGKPLAMYLNYKKASVTLFNSKTKNQKEKIKNCDIFISAIGKANYYNKDYFRNGQIIIDAGVSFVDGNMYGDVDYEDIKDLDIKIVTCKNGVGSITTLSLLESLLYN</sequence>
<evidence type="ECO:0000313" key="13">
    <source>
        <dbReference type="EMBL" id="VYS75356.1"/>
    </source>
</evidence>
<dbReference type="Pfam" id="PF00763">
    <property type="entry name" value="THF_DHG_CYH"/>
    <property type="match status" value="1"/>
</dbReference>
<dbReference type="GO" id="GO:0005829">
    <property type="term" value="C:cytosol"/>
    <property type="evidence" value="ECO:0007669"/>
    <property type="project" value="TreeGrafter"/>
</dbReference>
<dbReference type="SUPFAM" id="SSF53223">
    <property type="entry name" value="Aminoacid dehydrogenase-like, N-terminal domain"/>
    <property type="match status" value="1"/>
</dbReference>
<name>A0A6N2R3M2_9FIRM</name>
<dbReference type="InterPro" id="IPR036291">
    <property type="entry name" value="NAD(P)-bd_dom_sf"/>
</dbReference>
<keyword evidence="8" id="KW-0368">Histidine biosynthesis</keyword>
<proteinExistence type="predicted"/>
<dbReference type="GO" id="GO:0004488">
    <property type="term" value="F:methylenetetrahydrofolate dehydrogenase (NADP+) activity"/>
    <property type="evidence" value="ECO:0007669"/>
    <property type="project" value="InterPro"/>
</dbReference>
<organism evidence="13">
    <name type="scientific">Anaerococcus vaginalis</name>
    <dbReference type="NCBI Taxonomy" id="33037"/>
    <lineage>
        <taxon>Bacteria</taxon>
        <taxon>Bacillati</taxon>
        <taxon>Bacillota</taxon>
        <taxon>Tissierellia</taxon>
        <taxon>Tissierellales</taxon>
        <taxon>Peptoniphilaceae</taxon>
        <taxon>Anaerococcus</taxon>
    </lineage>
</organism>
<dbReference type="PRINTS" id="PR00085">
    <property type="entry name" value="THFDHDRGNASE"/>
</dbReference>
<evidence type="ECO:0000256" key="6">
    <source>
        <dbReference type="ARBA" id="ARBA00022857"/>
    </source>
</evidence>
<dbReference type="GO" id="GO:0006164">
    <property type="term" value="P:purine nucleotide biosynthetic process"/>
    <property type="evidence" value="ECO:0007669"/>
    <property type="project" value="UniProtKB-KW"/>
</dbReference>
<dbReference type="Gene3D" id="3.40.50.720">
    <property type="entry name" value="NAD(P)-binding Rossmann-like Domain"/>
    <property type="match status" value="1"/>
</dbReference>
<dbReference type="GO" id="GO:0035999">
    <property type="term" value="P:tetrahydrofolate interconversion"/>
    <property type="evidence" value="ECO:0007669"/>
    <property type="project" value="TreeGrafter"/>
</dbReference>
<dbReference type="Gene3D" id="3.40.50.10860">
    <property type="entry name" value="Leucine Dehydrogenase, chain A, domain 1"/>
    <property type="match status" value="1"/>
</dbReference>
<feature type="domain" description="Tetrahydrofolate dehydrogenase/cyclohydrolase catalytic" evidence="11">
    <location>
        <begin position="7"/>
        <end position="102"/>
    </location>
</feature>
<dbReference type="InterPro" id="IPR046346">
    <property type="entry name" value="Aminoacid_DH-like_N_sf"/>
</dbReference>
<keyword evidence="2" id="KW-0554">One-carbon metabolism</keyword>
<dbReference type="PANTHER" id="PTHR48099">
    <property type="entry name" value="C-1-TETRAHYDROFOLATE SYNTHASE, CYTOPLASMIC-RELATED"/>
    <property type="match status" value="1"/>
</dbReference>
<dbReference type="GO" id="GO:0000105">
    <property type="term" value="P:L-histidine biosynthetic process"/>
    <property type="evidence" value="ECO:0007669"/>
    <property type="project" value="UniProtKB-KW"/>
</dbReference>
<evidence type="ECO:0000256" key="3">
    <source>
        <dbReference type="ARBA" id="ARBA00022605"/>
    </source>
</evidence>
<dbReference type="SUPFAM" id="SSF51735">
    <property type="entry name" value="NAD(P)-binding Rossmann-fold domains"/>
    <property type="match status" value="1"/>
</dbReference>
<dbReference type="GO" id="GO:0009086">
    <property type="term" value="P:methionine biosynthetic process"/>
    <property type="evidence" value="ECO:0007669"/>
    <property type="project" value="UniProtKB-KW"/>
</dbReference>
<evidence type="ECO:0000256" key="7">
    <source>
        <dbReference type="ARBA" id="ARBA00023002"/>
    </source>
</evidence>
<evidence type="ECO:0000259" key="12">
    <source>
        <dbReference type="Pfam" id="PF02882"/>
    </source>
</evidence>
<comment type="pathway">
    <text evidence="1">One-carbon metabolism; tetrahydrofolate interconversion.</text>
</comment>
<evidence type="ECO:0000256" key="8">
    <source>
        <dbReference type="ARBA" id="ARBA00023102"/>
    </source>
</evidence>
<dbReference type="InterPro" id="IPR020630">
    <property type="entry name" value="THF_DH/CycHdrlase_cat_dom"/>
</dbReference>
<evidence type="ECO:0000256" key="1">
    <source>
        <dbReference type="ARBA" id="ARBA00004777"/>
    </source>
</evidence>
<gene>
    <name evidence="13" type="primary">folD</name>
    <name evidence="13" type="ORF">AVLFYP127_00196</name>
</gene>
<evidence type="ECO:0000256" key="2">
    <source>
        <dbReference type="ARBA" id="ARBA00022563"/>
    </source>
</evidence>
<keyword evidence="10" id="KW-0511">Multifunctional enzyme</keyword>
<dbReference type="GO" id="GO:0004477">
    <property type="term" value="F:methenyltetrahydrofolate cyclohydrolase activity"/>
    <property type="evidence" value="ECO:0007669"/>
    <property type="project" value="TreeGrafter"/>
</dbReference>
<dbReference type="EMBL" id="CACRSW010000001">
    <property type="protein sequence ID" value="VYS75356.1"/>
    <property type="molecule type" value="Genomic_DNA"/>
</dbReference>
<evidence type="ECO:0000256" key="4">
    <source>
        <dbReference type="ARBA" id="ARBA00022755"/>
    </source>
</evidence>
<evidence type="ECO:0000259" key="11">
    <source>
        <dbReference type="Pfam" id="PF00763"/>
    </source>
</evidence>
<evidence type="ECO:0000256" key="9">
    <source>
        <dbReference type="ARBA" id="ARBA00023167"/>
    </source>
</evidence>
<keyword evidence="4" id="KW-0658">Purine biosynthesis</keyword>
<feature type="domain" description="Tetrahydrofolate dehydrogenase/cyclohydrolase NAD(P)-binding" evidence="12">
    <location>
        <begin position="126"/>
        <end position="261"/>
    </location>
</feature>
<evidence type="ECO:0000256" key="5">
    <source>
        <dbReference type="ARBA" id="ARBA00022801"/>
    </source>
</evidence>
<dbReference type="Pfam" id="PF02882">
    <property type="entry name" value="THF_DHG_CYH_C"/>
    <property type="match status" value="1"/>
</dbReference>
<keyword evidence="3" id="KW-0028">Amino-acid biosynthesis</keyword>